<evidence type="ECO:0000256" key="1">
    <source>
        <dbReference type="ARBA" id="ARBA00022729"/>
    </source>
</evidence>
<protein>
    <recommendedName>
        <fullName evidence="3">Outer membrane protein beta-barrel domain-containing protein</fullName>
    </recommendedName>
</protein>
<dbReference type="Proteomes" id="UP001501565">
    <property type="component" value="Unassembled WGS sequence"/>
</dbReference>
<reference evidence="5" key="1">
    <citation type="journal article" date="2019" name="Int. J. Syst. Evol. Microbiol.">
        <title>The Global Catalogue of Microorganisms (GCM) 10K type strain sequencing project: providing services to taxonomists for standard genome sequencing and annotation.</title>
        <authorList>
            <consortium name="The Broad Institute Genomics Platform"/>
            <consortium name="The Broad Institute Genome Sequencing Center for Infectious Disease"/>
            <person name="Wu L."/>
            <person name="Ma J."/>
        </authorList>
    </citation>
    <scope>NUCLEOTIDE SEQUENCE [LARGE SCALE GENOMIC DNA]</scope>
    <source>
        <strain evidence="5">JCM 17551</strain>
    </source>
</reference>
<dbReference type="RefSeq" id="WP_344795886.1">
    <property type="nucleotide sequence ID" value="NZ_BAABBN010000004.1"/>
</dbReference>
<gene>
    <name evidence="4" type="ORF">GCM10022277_08820</name>
</gene>
<proteinExistence type="predicted"/>
<dbReference type="NCBIfam" id="TIGR04565">
    <property type="entry name" value="OMP_myx_plus"/>
    <property type="match status" value="1"/>
</dbReference>
<dbReference type="InterPro" id="IPR011250">
    <property type="entry name" value="OMP/PagP_B-barrel"/>
</dbReference>
<organism evidence="4 5">
    <name type="scientific">Litoribacillus peritrichatus</name>
    <dbReference type="NCBI Taxonomy" id="718191"/>
    <lineage>
        <taxon>Bacteria</taxon>
        <taxon>Pseudomonadati</taxon>
        <taxon>Pseudomonadota</taxon>
        <taxon>Gammaproteobacteria</taxon>
        <taxon>Oceanospirillales</taxon>
        <taxon>Oceanospirillaceae</taxon>
        <taxon>Litoribacillus</taxon>
    </lineage>
</organism>
<dbReference type="Pfam" id="PF13505">
    <property type="entry name" value="OMP_b-brl"/>
    <property type="match status" value="1"/>
</dbReference>
<keyword evidence="1 2" id="KW-0732">Signal</keyword>
<dbReference type="PROSITE" id="PS51257">
    <property type="entry name" value="PROKAR_LIPOPROTEIN"/>
    <property type="match status" value="1"/>
</dbReference>
<dbReference type="InterPro" id="IPR027385">
    <property type="entry name" value="Beta-barrel_OMP"/>
</dbReference>
<evidence type="ECO:0000259" key="3">
    <source>
        <dbReference type="Pfam" id="PF13505"/>
    </source>
</evidence>
<feature type="domain" description="Outer membrane protein beta-barrel" evidence="3">
    <location>
        <begin position="62"/>
        <end position="214"/>
    </location>
</feature>
<comment type="caution">
    <text evidence="4">The sequence shown here is derived from an EMBL/GenBank/DDBJ whole genome shotgun (WGS) entry which is preliminary data.</text>
</comment>
<evidence type="ECO:0000313" key="5">
    <source>
        <dbReference type="Proteomes" id="UP001501565"/>
    </source>
</evidence>
<dbReference type="Gene3D" id="2.40.160.20">
    <property type="match status" value="1"/>
</dbReference>
<keyword evidence="5" id="KW-1185">Reference proteome</keyword>
<evidence type="ECO:0000256" key="2">
    <source>
        <dbReference type="SAM" id="SignalP"/>
    </source>
</evidence>
<feature type="chain" id="PRO_5046926078" description="Outer membrane protein beta-barrel domain-containing protein" evidence="2">
    <location>
        <begin position="20"/>
        <end position="240"/>
    </location>
</feature>
<name>A0ABP7M8G6_9GAMM</name>
<accession>A0ABP7M8G6</accession>
<feature type="signal peptide" evidence="2">
    <location>
        <begin position="1"/>
        <end position="19"/>
    </location>
</feature>
<sequence length="240" mass="27216">MKTNIKRFGSIAFFSIACAAISSTALGGEADENVSVIQERLYDRSHELGFNLGYIPDDFYENFPIGGSYTYHFDEHFAWEVVRAQYAFSGEKDIKTQLEDDFQVEPEEFDELNYTLHTSFMIKPTYGKDSFFNKGIINHETYLTAGVGIVGYSTNTAEDGSDDQTALSLAFGLGRKYFLNESFNLSLEVRDMVVFKDGDVENNVYLGMGLNYRFDFTPKRAAVIKDSQSIYDYLNNDDAK</sequence>
<dbReference type="SUPFAM" id="SSF56925">
    <property type="entry name" value="OMPA-like"/>
    <property type="match status" value="1"/>
</dbReference>
<evidence type="ECO:0000313" key="4">
    <source>
        <dbReference type="EMBL" id="GAA3916339.1"/>
    </source>
</evidence>
<dbReference type="EMBL" id="BAABBN010000004">
    <property type="protein sequence ID" value="GAA3916339.1"/>
    <property type="molecule type" value="Genomic_DNA"/>
</dbReference>
<dbReference type="InterPro" id="IPR030820">
    <property type="entry name" value="OMP_myx_plus_Proteobacteria"/>
</dbReference>